<dbReference type="AlphaFoldDB" id="F6SMP7"/>
<dbReference type="EMBL" id="EAAA01001987">
    <property type="status" value="NOT_ANNOTATED_CDS"/>
    <property type="molecule type" value="Genomic_DNA"/>
</dbReference>
<feature type="transmembrane region" description="Helical" evidence="2">
    <location>
        <begin position="83"/>
        <end position="101"/>
    </location>
</feature>
<dbReference type="Proteomes" id="UP000008144">
    <property type="component" value="Chromosome 4"/>
</dbReference>
<keyword evidence="4" id="KW-1185">Reference proteome</keyword>
<dbReference type="InterPro" id="IPR036259">
    <property type="entry name" value="MFS_trans_sf"/>
</dbReference>
<feature type="transmembrane region" description="Helical" evidence="2">
    <location>
        <begin position="356"/>
        <end position="377"/>
    </location>
</feature>
<organism evidence="3 4">
    <name type="scientific">Ciona intestinalis</name>
    <name type="common">Transparent sea squirt</name>
    <name type="synonym">Ascidia intestinalis</name>
    <dbReference type="NCBI Taxonomy" id="7719"/>
    <lineage>
        <taxon>Eukaryota</taxon>
        <taxon>Metazoa</taxon>
        <taxon>Chordata</taxon>
        <taxon>Tunicata</taxon>
        <taxon>Ascidiacea</taxon>
        <taxon>Phlebobranchia</taxon>
        <taxon>Cionidae</taxon>
        <taxon>Ciona</taxon>
    </lineage>
</organism>
<dbReference type="Gene3D" id="1.20.1250.20">
    <property type="entry name" value="MFS general substrate transporter like domains"/>
    <property type="match status" value="1"/>
</dbReference>
<evidence type="ECO:0008006" key="5">
    <source>
        <dbReference type="Google" id="ProtNLM"/>
    </source>
</evidence>
<feature type="transmembrane region" description="Helical" evidence="2">
    <location>
        <begin position="324"/>
        <end position="344"/>
    </location>
</feature>
<reference evidence="3" key="4">
    <citation type="submission" date="2025-09" db="UniProtKB">
        <authorList>
            <consortium name="Ensembl"/>
        </authorList>
    </citation>
    <scope>IDENTIFICATION</scope>
</reference>
<dbReference type="InterPro" id="IPR051951">
    <property type="entry name" value="UNC-93_regulatory"/>
</dbReference>
<comment type="similarity">
    <text evidence="1">Belongs to the unc-93 family.</text>
</comment>
<reference evidence="3" key="3">
    <citation type="submission" date="2025-08" db="UniProtKB">
        <authorList>
            <consortium name="Ensembl"/>
        </authorList>
    </citation>
    <scope>IDENTIFICATION</scope>
</reference>
<evidence type="ECO:0000256" key="2">
    <source>
        <dbReference type="SAM" id="Phobius"/>
    </source>
</evidence>
<evidence type="ECO:0000313" key="4">
    <source>
        <dbReference type="Proteomes" id="UP000008144"/>
    </source>
</evidence>
<accession>F6SMP7</accession>
<reference evidence="3" key="2">
    <citation type="journal article" date="2008" name="Genome Biol.">
        <title>Improved genome assembly and evidence-based global gene model set for the chordate Ciona intestinalis: new insight into intron and operon populations.</title>
        <authorList>
            <person name="Satou Y."/>
            <person name="Mineta K."/>
            <person name="Ogasawara M."/>
            <person name="Sasakura Y."/>
            <person name="Shoguchi E."/>
            <person name="Ueno K."/>
            <person name="Yamada L."/>
            <person name="Matsumoto J."/>
            <person name="Wasserscheid J."/>
            <person name="Dewar K."/>
            <person name="Wiley G.B."/>
            <person name="Macmil S.L."/>
            <person name="Roe B.A."/>
            <person name="Zeller R.W."/>
            <person name="Hastings K.E."/>
            <person name="Lemaire P."/>
            <person name="Lindquist E."/>
            <person name="Endo T."/>
            <person name="Hotta K."/>
            <person name="Inaba K."/>
        </authorList>
    </citation>
    <scope>NUCLEOTIDE SEQUENCE [LARGE SCALE GENOMIC DNA]</scope>
    <source>
        <strain evidence="3">wild type</strain>
    </source>
</reference>
<protein>
    <recommendedName>
        <fullName evidence="5">Major facilitator superfamily (MFS) profile domain-containing protein</fullName>
    </recommendedName>
</protein>
<dbReference type="GO" id="GO:0022857">
    <property type="term" value="F:transmembrane transporter activity"/>
    <property type="evidence" value="ECO:0007669"/>
    <property type="project" value="InterPro"/>
</dbReference>
<feature type="transmembrane region" description="Helical" evidence="2">
    <location>
        <begin position="54"/>
        <end position="76"/>
    </location>
</feature>
<feature type="transmembrane region" description="Helical" evidence="2">
    <location>
        <begin position="257"/>
        <end position="277"/>
    </location>
</feature>
<feature type="transmembrane region" description="Helical" evidence="2">
    <location>
        <begin position="298"/>
        <end position="318"/>
    </location>
</feature>
<dbReference type="HOGENOM" id="CLU_025356_1_1_1"/>
<sequence length="428" mass="47266">MSEDEDAECQKQLSKRNLRKCLYLCSFAFMMNYSAYAGLIFLQSSVNIENGLGTTGLFLIYATSAFSTIFFVPIFIDFKGAKAAIVAGEIGILCYTLSNFYPSWYTIIPAALIHGLTESASWAGSSVYVTYLGEQYWERSSNKSKESYVYKFFCQFYTVVYFSQVLGNAVVSIVLTSLKTSYAMCVVIFGPTLFIMPTQSVCANSASERKITLKNAMVSELKETFRHMVSPLHLLVLPMVFYCGVFTAFSVAEFTRAYVSCTIGVEQIGIVMVAYGLTSMAVSGVSTQLLPHFGRNRLVFVSAFLHLGTFLFCLFYSPSSQSPWMIYLNAVLLGACDGAIVNVIQGMIASYFGDQLAIAFSVKNFGTNLGVVAGTGWSTILCVYVKLYILMGLLAFSFICYIFGEIWFQNKVKRSSADTAKAAPSTQF</sequence>
<evidence type="ECO:0000256" key="1">
    <source>
        <dbReference type="ARBA" id="ARBA00009172"/>
    </source>
</evidence>
<dbReference type="GeneTree" id="ENSGT00530000063359"/>
<feature type="transmembrane region" description="Helical" evidence="2">
    <location>
        <begin position="383"/>
        <end position="404"/>
    </location>
</feature>
<dbReference type="OMA" id="GEVWHLY"/>
<name>F6SMP7_CIOIN</name>
<feature type="transmembrane region" description="Helical" evidence="2">
    <location>
        <begin position="228"/>
        <end position="251"/>
    </location>
</feature>
<dbReference type="InParanoid" id="F6SMP7"/>
<dbReference type="Ensembl" id="ENSCINT00000010386.3">
    <property type="protein sequence ID" value="ENSCINP00000010386.3"/>
    <property type="gene ID" value="ENSCING00000005046.3"/>
</dbReference>
<dbReference type="SUPFAM" id="SSF103473">
    <property type="entry name" value="MFS general substrate transporter"/>
    <property type="match status" value="1"/>
</dbReference>
<feature type="transmembrane region" description="Helical" evidence="2">
    <location>
        <begin position="181"/>
        <end position="207"/>
    </location>
</feature>
<keyword evidence="2" id="KW-0472">Membrane</keyword>
<dbReference type="InterPro" id="IPR011701">
    <property type="entry name" value="MFS"/>
</dbReference>
<feature type="transmembrane region" description="Helical" evidence="2">
    <location>
        <begin position="107"/>
        <end position="131"/>
    </location>
</feature>
<evidence type="ECO:0000313" key="3">
    <source>
        <dbReference type="Ensembl" id="ENSCINP00000010386.3"/>
    </source>
</evidence>
<reference evidence="4" key="1">
    <citation type="journal article" date="2002" name="Science">
        <title>The draft genome of Ciona intestinalis: insights into chordate and vertebrate origins.</title>
        <authorList>
            <person name="Dehal P."/>
            <person name="Satou Y."/>
            <person name="Campbell R.K."/>
            <person name="Chapman J."/>
            <person name="Degnan B."/>
            <person name="De Tomaso A."/>
            <person name="Davidson B."/>
            <person name="Di Gregorio A."/>
            <person name="Gelpke M."/>
            <person name="Goodstein D.M."/>
            <person name="Harafuji N."/>
            <person name="Hastings K.E."/>
            <person name="Ho I."/>
            <person name="Hotta K."/>
            <person name="Huang W."/>
            <person name="Kawashima T."/>
            <person name="Lemaire P."/>
            <person name="Martinez D."/>
            <person name="Meinertzhagen I.A."/>
            <person name="Necula S."/>
            <person name="Nonaka M."/>
            <person name="Putnam N."/>
            <person name="Rash S."/>
            <person name="Saiga H."/>
            <person name="Satake M."/>
            <person name="Terry A."/>
            <person name="Yamada L."/>
            <person name="Wang H.G."/>
            <person name="Awazu S."/>
            <person name="Azumi K."/>
            <person name="Boore J."/>
            <person name="Branno M."/>
            <person name="Chin-Bow S."/>
            <person name="DeSantis R."/>
            <person name="Doyle S."/>
            <person name="Francino P."/>
            <person name="Keys D.N."/>
            <person name="Haga S."/>
            <person name="Hayashi H."/>
            <person name="Hino K."/>
            <person name="Imai K.S."/>
            <person name="Inaba K."/>
            <person name="Kano S."/>
            <person name="Kobayashi K."/>
            <person name="Kobayashi M."/>
            <person name="Lee B.I."/>
            <person name="Makabe K.W."/>
            <person name="Manohar C."/>
            <person name="Matassi G."/>
            <person name="Medina M."/>
            <person name="Mochizuki Y."/>
            <person name="Mount S."/>
            <person name="Morishita T."/>
            <person name="Miura S."/>
            <person name="Nakayama A."/>
            <person name="Nishizaka S."/>
            <person name="Nomoto H."/>
            <person name="Ohta F."/>
            <person name="Oishi K."/>
            <person name="Rigoutsos I."/>
            <person name="Sano M."/>
            <person name="Sasaki A."/>
            <person name="Sasakura Y."/>
            <person name="Shoguchi E."/>
            <person name="Shin-i T."/>
            <person name="Spagnuolo A."/>
            <person name="Stainier D."/>
            <person name="Suzuki M.M."/>
            <person name="Tassy O."/>
            <person name="Takatori N."/>
            <person name="Tokuoka M."/>
            <person name="Yagi K."/>
            <person name="Yoshizaki F."/>
            <person name="Wada S."/>
            <person name="Zhang C."/>
            <person name="Hyatt P.D."/>
            <person name="Larimer F."/>
            <person name="Detter C."/>
            <person name="Doggett N."/>
            <person name="Glavina T."/>
            <person name="Hawkins T."/>
            <person name="Richardson P."/>
            <person name="Lucas S."/>
            <person name="Kohara Y."/>
            <person name="Levine M."/>
            <person name="Satoh N."/>
            <person name="Rokhsar D.S."/>
        </authorList>
    </citation>
    <scope>NUCLEOTIDE SEQUENCE [LARGE SCALE GENOMIC DNA]</scope>
</reference>
<feature type="transmembrane region" description="Helical" evidence="2">
    <location>
        <begin position="21"/>
        <end position="42"/>
    </location>
</feature>
<proteinExistence type="inferred from homology"/>
<feature type="transmembrane region" description="Helical" evidence="2">
    <location>
        <begin position="152"/>
        <end position="175"/>
    </location>
</feature>
<dbReference type="PANTHER" id="PTHR19444:SF13">
    <property type="entry name" value="PROTEIN UNC-93 HOMOLOG A"/>
    <property type="match status" value="1"/>
</dbReference>
<dbReference type="PANTHER" id="PTHR19444">
    <property type="entry name" value="UNC-93 RELATED"/>
    <property type="match status" value="1"/>
</dbReference>
<keyword evidence="2" id="KW-1133">Transmembrane helix</keyword>
<dbReference type="Pfam" id="PF07690">
    <property type="entry name" value="MFS_1"/>
    <property type="match status" value="1"/>
</dbReference>
<keyword evidence="2" id="KW-0812">Transmembrane</keyword>